<dbReference type="InterPro" id="IPR012312">
    <property type="entry name" value="Hemerythrin-like"/>
</dbReference>
<dbReference type="Proteomes" id="UP001348098">
    <property type="component" value="Unassembled WGS sequence"/>
</dbReference>
<gene>
    <name evidence="2" type="ORF">U3653_13865</name>
</gene>
<dbReference type="PANTHER" id="PTHR35585:SF1">
    <property type="entry name" value="HHE DOMAIN PROTEIN (AFU_ORTHOLOGUE AFUA_4G00730)"/>
    <property type="match status" value="1"/>
</dbReference>
<evidence type="ECO:0000313" key="3">
    <source>
        <dbReference type="Proteomes" id="UP001348098"/>
    </source>
</evidence>
<feature type="domain" description="Hemerythrin-like" evidence="1">
    <location>
        <begin position="4"/>
        <end position="124"/>
    </location>
</feature>
<dbReference type="PANTHER" id="PTHR35585">
    <property type="entry name" value="HHE DOMAIN PROTEIN (AFU_ORTHOLOGUE AFUA_4G00730)"/>
    <property type="match status" value="1"/>
</dbReference>
<sequence>MDALTFLRTDHEGVLGMLESLERGRGGGEAEVRARGDLVTTLVIAESQHEAIEEQFFWPEVRRTIPDGDQLADRAIDQEDGAKKLLQQLKNSQAGSPEFERALTEFIPAARAHIEFEQSEVWPAFREAIPAETSNELGRKMAAAKAMAPTRPHPGTPSTPGYLKSVGMVAAVVDKIRDMLTGRRSHYPPTAPPA</sequence>
<dbReference type="Pfam" id="PF01814">
    <property type="entry name" value="Hemerythrin"/>
    <property type="match status" value="1"/>
</dbReference>
<reference evidence="2 3" key="1">
    <citation type="submission" date="2023-12" db="EMBL/GenBank/DDBJ databases">
        <title>novel species in genus Nocarida.</title>
        <authorList>
            <person name="Li Z."/>
        </authorList>
    </citation>
    <scope>NUCLEOTIDE SEQUENCE [LARGE SCALE GENOMIC DNA]</scope>
    <source>
        <strain evidence="2 3">CDC186</strain>
    </source>
</reference>
<evidence type="ECO:0000313" key="2">
    <source>
        <dbReference type="EMBL" id="MEB3511109.1"/>
    </source>
</evidence>
<keyword evidence="3" id="KW-1185">Reference proteome</keyword>
<dbReference type="Gene3D" id="1.20.120.520">
    <property type="entry name" value="nmb1532 protein domain like"/>
    <property type="match status" value="1"/>
</dbReference>
<dbReference type="EMBL" id="JAYKYQ010000005">
    <property type="protein sequence ID" value="MEB3511109.1"/>
    <property type="molecule type" value="Genomic_DNA"/>
</dbReference>
<accession>A0ABU6AUE9</accession>
<evidence type="ECO:0000259" key="1">
    <source>
        <dbReference type="Pfam" id="PF01814"/>
    </source>
</evidence>
<dbReference type="CDD" id="cd12108">
    <property type="entry name" value="Hr-like"/>
    <property type="match status" value="1"/>
</dbReference>
<organism evidence="2 3">
    <name type="scientific">Nocardia implantans</name>
    <dbReference type="NCBI Taxonomy" id="3108168"/>
    <lineage>
        <taxon>Bacteria</taxon>
        <taxon>Bacillati</taxon>
        <taxon>Actinomycetota</taxon>
        <taxon>Actinomycetes</taxon>
        <taxon>Mycobacteriales</taxon>
        <taxon>Nocardiaceae</taxon>
        <taxon>Nocardia</taxon>
    </lineage>
</organism>
<proteinExistence type="predicted"/>
<name>A0ABU6AUE9_9NOCA</name>
<comment type="caution">
    <text evidence="2">The sequence shown here is derived from an EMBL/GenBank/DDBJ whole genome shotgun (WGS) entry which is preliminary data.</text>
</comment>
<protein>
    <submittedName>
        <fullName evidence="2">Hemerythrin domain-containing protein</fullName>
    </submittedName>
</protein>
<dbReference type="RefSeq" id="WP_195080188.1">
    <property type="nucleotide sequence ID" value="NZ_JAYESH010000002.1"/>
</dbReference>